<keyword evidence="7 10" id="KW-0067">ATP-binding</keyword>
<comment type="similarity">
    <text evidence="3">Belongs to the ABC transporter superfamily.</text>
</comment>
<dbReference type="InterPro" id="IPR027417">
    <property type="entry name" value="P-loop_NTPase"/>
</dbReference>
<evidence type="ECO:0000256" key="4">
    <source>
        <dbReference type="ARBA" id="ARBA00022448"/>
    </source>
</evidence>
<evidence type="ECO:0000313" key="11">
    <source>
        <dbReference type="Proteomes" id="UP001375812"/>
    </source>
</evidence>
<dbReference type="Gene3D" id="3.40.50.300">
    <property type="entry name" value="P-loop containing nucleotide triphosphate hydrolases"/>
    <property type="match status" value="1"/>
</dbReference>
<keyword evidence="6" id="KW-0547">Nucleotide-binding</keyword>
<organism evidence="10 11">
    <name type="scientific">Ochrobactrum vermis</name>
    <dbReference type="NCBI Taxonomy" id="1827297"/>
    <lineage>
        <taxon>Bacteria</taxon>
        <taxon>Pseudomonadati</taxon>
        <taxon>Pseudomonadota</taxon>
        <taxon>Alphaproteobacteria</taxon>
        <taxon>Hyphomicrobiales</taxon>
        <taxon>Brucellaceae</taxon>
        <taxon>Brucella/Ochrobactrum group</taxon>
        <taxon>Ochrobactrum</taxon>
    </lineage>
</organism>
<evidence type="ECO:0000256" key="1">
    <source>
        <dbReference type="ARBA" id="ARBA00004202"/>
    </source>
</evidence>
<evidence type="ECO:0000256" key="6">
    <source>
        <dbReference type="ARBA" id="ARBA00022741"/>
    </source>
</evidence>
<evidence type="ECO:0000256" key="2">
    <source>
        <dbReference type="ARBA" id="ARBA00004533"/>
    </source>
</evidence>
<dbReference type="InterPro" id="IPR050166">
    <property type="entry name" value="ABC_transporter_ATP-bind"/>
</dbReference>
<dbReference type="Proteomes" id="UP001375812">
    <property type="component" value="Unassembled WGS sequence"/>
</dbReference>
<dbReference type="Pfam" id="PF00005">
    <property type="entry name" value="ABC_tran"/>
    <property type="match status" value="1"/>
</dbReference>
<evidence type="ECO:0000259" key="9">
    <source>
        <dbReference type="PROSITE" id="PS50893"/>
    </source>
</evidence>
<dbReference type="EMBL" id="JBBGZH010000003">
    <property type="protein sequence ID" value="MEJ5023055.1"/>
    <property type="molecule type" value="Genomic_DNA"/>
</dbReference>
<dbReference type="SMART" id="SM00382">
    <property type="entry name" value="AAA"/>
    <property type="match status" value="1"/>
</dbReference>
<dbReference type="GO" id="GO:0005524">
    <property type="term" value="F:ATP binding"/>
    <property type="evidence" value="ECO:0007669"/>
    <property type="project" value="UniProtKB-KW"/>
</dbReference>
<evidence type="ECO:0000256" key="3">
    <source>
        <dbReference type="ARBA" id="ARBA00005417"/>
    </source>
</evidence>
<dbReference type="InterPro" id="IPR003593">
    <property type="entry name" value="AAA+_ATPase"/>
</dbReference>
<dbReference type="InterPro" id="IPR003439">
    <property type="entry name" value="ABC_transporter-like_ATP-bd"/>
</dbReference>
<name>A0ABU8PLC8_9HYPH</name>
<gene>
    <name evidence="10" type="ORF">WH297_25505</name>
</gene>
<dbReference type="InterPro" id="IPR017871">
    <property type="entry name" value="ABC_transporter-like_CS"/>
</dbReference>
<keyword evidence="8" id="KW-0472">Membrane</keyword>
<keyword evidence="5" id="KW-1003">Cell membrane</keyword>
<evidence type="ECO:0000256" key="7">
    <source>
        <dbReference type="ARBA" id="ARBA00022840"/>
    </source>
</evidence>
<dbReference type="PANTHER" id="PTHR42788">
    <property type="entry name" value="TAURINE IMPORT ATP-BINDING PROTEIN-RELATED"/>
    <property type="match status" value="1"/>
</dbReference>
<comment type="caution">
    <text evidence="10">The sequence shown here is derived from an EMBL/GenBank/DDBJ whole genome shotgun (WGS) entry which is preliminary data.</text>
</comment>
<dbReference type="PANTHER" id="PTHR42788:SF7">
    <property type="entry name" value="NITRATE ABC TRANSPORTER ATP-BINDING PROTEIN"/>
    <property type="match status" value="1"/>
</dbReference>
<dbReference type="PROSITE" id="PS00211">
    <property type="entry name" value="ABC_TRANSPORTER_1"/>
    <property type="match status" value="1"/>
</dbReference>
<evidence type="ECO:0000313" key="10">
    <source>
        <dbReference type="EMBL" id="MEJ5023055.1"/>
    </source>
</evidence>
<dbReference type="PROSITE" id="PS50893">
    <property type="entry name" value="ABC_TRANSPORTER_2"/>
    <property type="match status" value="1"/>
</dbReference>
<dbReference type="SUPFAM" id="SSF52540">
    <property type="entry name" value="P-loop containing nucleoside triphosphate hydrolases"/>
    <property type="match status" value="1"/>
</dbReference>
<protein>
    <submittedName>
        <fullName evidence="10">ABC transporter ATP-binding protein</fullName>
    </submittedName>
</protein>
<keyword evidence="11" id="KW-1185">Reference proteome</keyword>
<comment type="subcellular location">
    <subcellularLocation>
        <location evidence="2">Cell inner membrane</location>
    </subcellularLocation>
    <subcellularLocation>
        <location evidence="1">Cell membrane</location>
        <topology evidence="1">Peripheral membrane protein</topology>
    </subcellularLocation>
</comment>
<accession>A0ABU8PLC8</accession>
<dbReference type="RefSeq" id="WP_105545464.1">
    <property type="nucleotide sequence ID" value="NZ_JBBGZH010000003.1"/>
</dbReference>
<proteinExistence type="inferred from homology"/>
<sequence>MIALEDIHVTFNKGTPLEAQALRGVNLTVETGQFLTVIGSNGAGKSTSLNVMAGTIPVESGRVKVNDLDITKLPVHKRAGVISRVFQDPRLGTCEDLSILENFAVACGRTAPRGLRAAVNEQIRLEAAKRLSILDLGLEKRLDDKVGLLSGGQRQAVSLIMATTGPTQVLLLDEHTAALDPKTADFVMHITRSIVSELNLTAIMVTHSMAQALDTGNRTVMFHQGKIIFDVSGDERAQMQVPDLMALFRKNSHSEITDDALLLAH</sequence>
<keyword evidence="4" id="KW-0813">Transport</keyword>
<evidence type="ECO:0000256" key="8">
    <source>
        <dbReference type="ARBA" id="ARBA00023136"/>
    </source>
</evidence>
<feature type="domain" description="ABC transporter" evidence="9">
    <location>
        <begin position="2"/>
        <end position="249"/>
    </location>
</feature>
<evidence type="ECO:0000256" key="5">
    <source>
        <dbReference type="ARBA" id="ARBA00022475"/>
    </source>
</evidence>
<reference evidence="10 11" key="1">
    <citation type="submission" date="2023-12" db="EMBL/GenBank/DDBJ databases">
        <title>Gut-associated functions are favored during microbiome assembly across C. elegans life.</title>
        <authorList>
            <person name="Zimmermann J."/>
        </authorList>
    </citation>
    <scope>NUCLEOTIDE SEQUENCE [LARGE SCALE GENOMIC DNA]</scope>
    <source>
        <strain evidence="10 11">MYb71</strain>
    </source>
</reference>